<sequence>MFKKRPPRWRRVGGIAYGLTLKANPILFAVIMGTGAVSNLFAVFPYGTRSKGMMIASLSVYFLNLALFCTFTSFSLAKYTLYPDRWKALVDNPVASLYIGTFPMGVTTLVNVSVDVVNSYFKFGGKAFLYIVWGIWWIDVVISVLCCWVGVHAMIVRQNHSFTTMSAAWLLPVVTLIVAASTGGVMGLALQKYSPRHALITVTFSVFLVAVGLCLAFMILTLYLGRLIIHGLPPGASVLSVFLPLGPTGQSGFAWYLIGRNLHTLLPYVHAGDSGFLSSPTTADILIVLCTSSAFLMWCLATMWMLYAILALQSTVLKSPVAFKMSFWGLVFPNGVYANLTISLGNAFDSNGLRIYGAVYAVIVICLWVSIATRSLFALKELLDPNIHMYEDAKGDRKTTLLSSHPSAGTSQTEIAIECGGEFPSHFG</sequence>
<dbReference type="PANTHER" id="PTHR31686:SF3">
    <property type="entry name" value="ACID TRANSPORT PROTEIN, PUTATIVE (AFU_ORTHOLOGUE AFUA_4G09410)-RELATED"/>
    <property type="match status" value="1"/>
</dbReference>
<dbReference type="Gene3D" id="1.50.10.150">
    <property type="entry name" value="Voltage-dependent anion channel"/>
    <property type="match status" value="1"/>
</dbReference>
<comment type="similarity">
    <text evidence="2">Belongs to the tellurite-resistance/dicarboxylate transporter (TDT) family.</text>
</comment>
<dbReference type="CDD" id="cd09318">
    <property type="entry name" value="TDT_SSU1"/>
    <property type="match status" value="1"/>
</dbReference>
<feature type="transmembrane region" description="Helical" evidence="8">
    <location>
        <begin position="58"/>
        <end position="77"/>
    </location>
</feature>
<keyword evidence="4" id="KW-1003">Cell membrane</keyword>
<evidence type="ECO:0000256" key="7">
    <source>
        <dbReference type="ARBA" id="ARBA00023136"/>
    </source>
</evidence>
<evidence type="ECO:0000256" key="5">
    <source>
        <dbReference type="ARBA" id="ARBA00022692"/>
    </source>
</evidence>
<feature type="transmembrane region" description="Helical" evidence="8">
    <location>
        <begin position="358"/>
        <end position="379"/>
    </location>
</feature>
<feature type="transmembrane region" description="Helical" evidence="8">
    <location>
        <begin position="285"/>
        <end position="309"/>
    </location>
</feature>
<reference evidence="9 10" key="1">
    <citation type="journal article" date="2019" name="Nat. Ecol. Evol.">
        <title>Megaphylogeny resolves global patterns of mushroom evolution.</title>
        <authorList>
            <person name="Varga T."/>
            <person name="Krizsan K."/>
            <person name="Foldi C."/>
            <person name="Dima B."/>
            <person name="Sanchez-Garcia M."/>
            <person name="Sanchez-Ramirez S."/>
            <person name="Szollosi G.J."/>
            <person name="Szarkandi J.G."/>
            <person name="Papp V."/>
            <person name="Albert L."/>
            <person name="Andreopoulos W."/>
            <person name="Angelini C."/>
            <person name="Antonin V."/>
            <person name="Barry K.W."/>
            <person name="Bougher N.L."/>
            <person name="Buchanan P."/>
            <person name="Buyck B."/>
            <person name="Bense V."/>
            <person name="Catcheside P."/>
            <person name="Chovatia M."/>
            <person name="Cooper J."/>
            <person name="Damon W."/>
            <person name="Desjardin D."/>
            <person name="Finy P."/>
            <person name="Geml J."/>
            <person name="Haridas S."/>
            <person name="Hughes K."/>
            <person name="Justo A."/>
            <person name="Karasinski D."/>
            <person name="Kautmanova I."/>
            <person name="Kiss B."/>
            <person name="Kocsube S."/>
            <person name="Kotiranta H."/>
            <person name="LaButti K.M."/>
            <person name="Lechner B.E."/>
            <person name="Liimatainen K."/>
            <person name="Lipzen A."/>
            <person name="Lukacs Z."/>
            <person name="Mihaltcheva S."/>
            <person name="Morgado L.N."/>
            <person name="Niskanen T."/>
            <person name="Noordeloos M.E."/>
            <person name="Ohm R.A."/>
            <person name="Ortiz-Santana B."/>
            <person name="Ovrebo C."/>
            <person name="Racz N."/>
            <person name="Riley R."/>
            <person name="Savchenko A."/>
            <person name="Shiryaev A."/>
            <person name="Soop K."/>
            <person name="Spirin V."/>
            <person name="Szebenyi C."/>
            <person name="Tomsovsky M."/>
            <person name="Tulloss R.E."/>
            <person name="Uehling J."/>
            <person name="Grigoriev I.V."/>
            <person name="Vagvolgyi C."/>
            <person name="Papp T."/>
            <person name="Martin F.M."/>
            <person name="Miettinen O."/>
            <person name="Hibbett D.S."/>
            <person name="Nagy L.G."/>
        </authorList>
    </citation>
    <scope>NUCLEOTIDE SEQUENCE [LARGE SCALE GENOMIC DNA]</scope>
    <source>
        <strain evidence="9 10">FP101781</strain>
    </source>
</reference>
<evidence type="ECO:0000256" key="1">
    <source>
        <dbReference type="ARBA" id="ARBA00004651"/>
    </source>
</evidence>
<evidence type="ECO:0000313" key="9">
    <source>
        <dbReference type="EMBL" id="TEB38319.1"/>
    </source>
</evidence>
<keyword evidence="7 8" id="KW-0472">Membrane</keyword>
<evidence type="ECO:0000256" key="6">
    <source>
        <dbReference type="ARBA" id="ARBA00022989"/>
    </source>
</evidence>
<comment type="caution">
    <text evidence="9">The sequence shown here is derived from an EMBL/GenBank/DDBJ whole genome shotgun (WGS) entry which is preliminary data.</text>
</comment>
<feature type="transmembrane region" description="Helical" evidence="8">
    <location>
        <begin position="321"/>
        <end position="338"/>
    </location>
</feature>
<dbReference type="InterPro" id="IPR038665">
    <property type="entry name" value="Voltage-dep_anion_channel_sf"/>
</dbReference>
<keyword evidence="3" id="KW-0813">Transport</keyword>
<gene>
    <name evidence="9" type="ORF">FA13DRAFT_1657272</name>
</gene>
<dbReference type="PANTHER" id="PTHR31686">
    <property type="match status" value="1"/>
</dbReference>
<evidence type="ECO:0000256" key="2">
    <source>
        <dbReference type="ARBA" id="ARBA00008566"/>
    </source>
</evidence>
<dbReference type="GO" id="GO:0005886">
    <property type="term" value="C:plasma membrane"/>
    <property type="evidence" value="ECO:0007669"/>
    <property type="project" value="UniProtKB-SubCell"/>
</dbReference>
<feature type="transmembrane region" description="Helical" evidence="8">
    <location>
        <begin position="97"/>
        <end position="117"/>
    </location>
</feature>
<dbReference type="Proteomes" id="UP000298030">
    <property type="component" value="Unassembled WGS sequence"/>
</dbReference>
<protein>
    <submittedName>
        <fullName evidence="9">Sulphite efflux pump protein</fullName>
    </submittedName>
</protein>
<evidence type="ECO:0000256" key="8">
    <source>
        <dbReference type="SAM" id="Phobius"/>
    </source>
</evidence>
<keyword evidence="6 8" id="KW-1133">Transmembrane helix</keyword>
<feature type="transmembrane region" description="Helical" evidence="8">
    <location>
        <begin position="129"/>
        <end position="155"/>
    </location>
</feature>
<organism evidence="9 10">
    <name type="scientific">Coprinellus micaceus</name>
    <name type="common">Glistening ink-cap mushroom</name>
    <name type="synonym">Coprinus micaceus</name>
    <dbReference type="NCBI Taxonomy" id="71717"/>
    <lineage>
        <taxon>Eukaryota</taxon>
        <taxon>Fungi</taxon>
        <taxon>Dikarya</taxon>
        <taxon>Basidiomycota</taxon>
        <taxon>Agaricomycotina</taxon>
        <taxon>Agaricomycetes</taxon>
        <taxon>Agaricomycetidae</taxon>
        <taxon>Agaricales</taxon>
        <taxon>Agaricineae</taxon>
        <taxon>Psathyrellaceae</taxon>
        <taxon>Coprinellus</taxon>
    </lineage>
</organism>
<dbReference type="InterPro" id="IPR051629">
    <property type="entry name" value="Sulfite_efflux_TDT"/>
</dbReference>
<feature type="transmembrane region" description="Helical" evidence="8">
    <location>
        <begin position="202"/>
        <end position="224"/>
    </location>
</feature>
<dbReference type="OrthoDB" id="1099at2759"/>
<keyword evidence="5 8" id="KW-0812">Transmembrane</keyword>
<proteinExistence type="inferred from homology"/>
<dbReference type="InterPro" id="IPR004695">
    <property type="entry name" value="SLAC1/Mae1/Ssu1/TehA"/>
</dbReference>
<name>A0A4Y7TXM5_COPMI</name>
<dbReference type="Pfam" id="PF03595">
    <property type="entry name" value="SLAC1"/>
    <property type="match status" value="1"/>
</dbReference>
<keyword evidence="10" id="KW-1185">Reference proteome</keyword>
<dbReference type="AlphaFoldDB" id="A0A4Y7TXM5"/>
<comment type="subcellular location">
    <subcellularLocation>
        <location evidence="1">Cell membrane</location>
        <topology evidence="1">Multi-pass membrane protein</topology>
    </subcellularLocation>
</comment>
<evidence type="ECO:0000256" key="4">
    <source>
        <dbReference type="ARBA" id="ARBA00022475"/>
    </source>
</evidence>
<evidence type="ECO:0000313" key="10">
    <source>
        <dbReference type="Proteomes" id="UP000298030"/>
    </source>
</evidence>
<accession>A0A4Y7TXM5</accession>
<feature type="transmembrane region" description="Helical" evidence="8">
    <location>
        <begin position="167"/>
        <end position="190"/>
    </location>
</feature>
<dbReference type="EMBL" id="QPFP01000003">
    <property type="protein sequence ID" value="TEB38319.1"/>
    <property type="molecule type" value="Genomic_DNA"/>
</dbReference>
<dbReference type="GO" id="GO:0000319">
    <property type="term" value="F:sulfite transmembrane transporter activity"/>
    <property type="evidence" value="ECO:0007669"/>
    <property type="project" value="TreeGrafter"/>
</dbReference>
<evidence type="ECO:0000256" key="3">
    <source>
        <dbReference type="ARBA" id="ARBA00022448"/>
    </source>
</evidence>